<proteinExistence type="predicted"/>
<dbReference type="GO" id="GO:0022857">
    <property type="term" value="F:transmembrane transporter activity"/>
    <property type="evidence" value="ECO:0007669"/>
    <property type="project" value="InterPro"/>
</dbReference>
<dbReference type="GO" id="GO:0043190">
    <property type="term" value="C:ATP-binding cassette (ABC) transporter complex"/>
    <property type="evidence" value="ECO:0007669"/>
    <property type="project" value="InterPro"/>
</dbReference>
<dbReference type="Pfam" id="PF00005">
    <property type="entry name" value="ABC_tran"/>
    <property type="match status" value="1"/>
</dbReference>
<keyword evidence="4 6" id="KW-0067">ATP-binding</keyword>
<evidence type="ECO:0000259" key="5">
    <source>
        <dbReference type="PROSITE" id="PS50893"/>
    </source>
</evidence>
<dbReference type="FunFam" id="3.40.50.300:FF:000425">
    <property type="entry name" value="Probable ABC transporter, ATP-binding subunit"/>
    <property type="match status" value="1"/>
</dbReference>
<dbReference type="InterPro" id="IPR008995">
    <property type="entry name" value="Mo/tungstate-bd_C_term_dom"/>
</dbReference>
<dbReference type="GO" id="GO:0005524">
    <property type="term" value="F:ATP binding"/>
    <property type="evidence" value="ECO:0007669"/>
    <property type="project" value="UniProtKB-KW"/>
</dbReference>
<dbReference type="SMART" id="SM00382">
    <property type="entry name" value="AAA"/>
    <property type="match status" value="1"/>
</dbReference>
<dbReference type="PANTHER" id="PTHR42781:SF4">
    <property type="entry name" value="SPERMIDINE_PUTRESCINE IMPORT ATP-BINDING PROTEIN POTA"/>
    <property type="match status" value="1"/>
</dbReference>
<sequence>MALQIRNIHKSFNGQVALERIDLDVGGAEFVCLLGPSGCGKTTLLRIVAGLMAADGGSITLGGKDLASVPARDRGFGIVFQSYSLFPHMTVAQNVAYGLRIRGTDGAATARRVAALLDRVKLPAFAQRYPGELSGGQQQRVAIARALAVNPSLLLLDEPLSALDARVRADLRRELREVQRSLGIPTLMVTHDQEEAMSMADTIVCMNHGRIEQHGAPKALYEQPRTRFVADFMGHSNLLPAAQAQRLVPALPALPQGLAAGDALLCVRPERVRLADAAAAQVATLATVTDVGFLGSIQRVRALWGGIEVLAETSSAVPLSVGQSVPLAIGADDCHWVHA</sequence>
<keyword evidence="2" id="KW-1003">Cell membrane</keyword>
<evidence type="ECO:0000256" key="1">
    <source>
        <dbReference type="ARBA" id="ARBA00022448"/>
    </source>
</evidence>
<dbReference type="InterPro" id="IPR050093">
    <property type="entry name" value="ABC_SmlMolc_Importer"/>
</dbReference>
<keyword evidence="2" id="KW-0472">Membrane</keyword>
<feature type="domain" description="ABC transporter" evidence="5">
    <location>
        <begin position="3"/>
        <end position="233"/>
    </location>
</feature>
<dbReference type="InterPro" id="IPR003593">
    <property type="entry name" value="AAA+_ATPase"/>
</dbReference>
<dbReference type="InterPro" id="IPR017871">
    <property type="entry name" value="ABC_transporter-like_CS"/>
</dbReference>
<keyword evidence="1" id="KW-0813">Transport</keyword>
<dbReference type="SUPFAM" id="SSF52540">
    <property type="entry name" value="P-loop containing nucleoside triphosphate hydrolases"/>
    <property type="match status" value="1"/>
</dbReference>
<dbReference type="GO" id="GO:0015697">
    <property type="term" value="P:quaternary ammonium group transport"/>
    <property type="evidence" value="ECO:0007669"/>
    <property type="project" value="UniProtKB-ARBA"/>
</dbReference>
<name>A0AAW9QAJ9_9BURK</name>
<dbReference type="InterPro" id="IPR003439">
    <property type="entry name" value="ABC_transporter-like_ATP-bd"/>
</dbReference>
<dbReference type="PANTHER" id="PTHR42781">
    <property type="entry name" value="SPERMIDINE/PUTRESCINE IMPORT ATP-BINDING PROTEIN POTA"/>
    <property type="match status" value="1"/>
</dbReference>
<protein>
    <submittedName>
        <fullName evidence="6">ABC transporter ATP-binding protein</fullName>
    </submittedName>
</protein>
<dbReference type="SUPFAM" id="SSF50331">
    <property type="entry name" value="MOP-like"/>
    <property type="match status" value="1"/>
</dbReference>
<keyword evidence="7" id="KW-1185">Reference proteome</keyword>
<keyword evidence="3" id="KW-0547">Nucleotide-binding</keyword>
<evidence type="ECO:0000256" key="2">
    <source>
        <dbReference type="ARBA" id="ARBA00022475"/>
    </source>
</evidence>
<evidence type="ECO:0000256" key="3">
    <source>
        <dbReference type="ARBA" id="ARBA00022741"/>
    </source>
</evidence>
<dbReference type="AlphaFoldDB" id="A0AAW9QAJ9"/>
<comment type="caution">
    <text evidence="6">The sequence shown here is derived from an EMBL/GenBank/DDBJ whole genome shotgun (WGS) entry which is preliminary data.</text>
</comment>
<dbReference type="Gene3D" id="3.40.50.300">
    <property type="entry name" value="P-loop containing nucleotide triphosphate hydrolases"/>
    <property type="match status" value="1"/>
</dbReference>
<dbReference type="InterPro" id="IPR013611">
    <property type="entry name" value="Transp-assoc_OB_typ2"/>
</dbReference>
<dbReference type="PROSITE" id="PS50893">
    <property type="entry name" value="ABC_TRANSPORTER_2"/>
    <property type="match status" value="1"/>
</dbReference>
<evidence type="ECO:0000256" key="4">
    <source>
        <dbReference type="ARBA" id="ARBA00022840"/>
    </source>
</evidence>
<dbReference type="EMBL" id="JAZIBG010000036">
    <property type="protein sequence ID" value="MEF7616081.1"/>
    <property type="molecule type" value="Genomic_DNA"/>
</dbReference>
<dbReference type="RefSeq" id="WP_332291452.1">
    <property type="nucleotide sequence ID" value="NZ_JAZIBG010000036.1"/>
</dbReference>
<evidence type="ECO:0000313" key="6">
    <source>
        <dbReference type="EMBL" id="MEF7616081.1"/>
    </source>
</evidence>
<organism evidence="6 7">
    <name type="scientific">Aquincola agrisoli</name>
    <dbReference type="NCBI Taxonomy" id="3119538"/>
    <lineage>
        <taxon>Bacteria</taxon>
        <taxon>Pseudomonadati</taxon>
        <taxon>Pseudomonadota</taxon>
        <taxon>Betaproteobacteria</taxon>
        <taxon>Burkholderiales</taxon>
        <taxon>Sphaerotilaceae</taxon>
        <taxon>Aquincola</taxon>
    </lineage>
</organism>
<evidence type="ECO:0000313" key="7">
    <source>
        <dbReference type="Proteomes" id="UP001336250"/>
    </source>
</evidence>
<dbReference type="Pfam" id="PF08402">
    <property type="entry name" value="TOBE_2"/>
    <property type="match status" value="1"/>
</dbReference>
<dbReference type="Proteomes" id="UP001336250">
    <property type="component" value="Unassembled WGS sequence"/>
</dbReference>
<dbReference type="GO" id="GO:0016887">
    <property type="term" value="F:ATP hydrolysis activity"/>
    <property type="evidence" value="ECO:0007669"/>
    <property type="project" value="InterPro"/>
</dbReference>
<dbReference type="PROSITE" id="PS00211">
    <property type="entry name" value="ABC_TRANSPORTER_1"/>
    <property type="match status" value="1"/>
</dbReference>
<accession>A0AAW9QAJ9</accession>
<reference evidence="6 7" key="1">
    <citation type="submission" date="2024-02" db="EMBL/GenBank/DDBJ databases">
        <title>Genome sequence of Aquincola sp. MAHUQ-54.</title>
        <authorList>
            <person name="Huq M.A."/>
        </authorList>
    </citation>
    <scope>NUCLEOTIDE SEQUENCE [LARGE SCALE GENOMIC DNA]</scope>
    <source>
        <strain evidence="6 7">MAHUQ-54</strain>
    </source>
</reference>
<gene>
    <name evidence="6" type="ORF">V4F39_19360</name>
</gene>
<dbReference type="InterPro" id="IPR027417">
    <property type="entry name" value="P-loop_NTPase"/>
</dbReference>